<sequence>MLDGTDDVEIVAEAANGREVLEKLESSVPEVLFMNVKMPEMVSVEVNGTIVPRPEFDATSLAENDKIEFLYFMGGGQCR</sequence>
<dbReference type="InterPro" id="IPR010035">
    <property type="entry name" value="Thi_S"/>
</dbReference>
<reference evidence="2" key="1">
    <citation type="journal article" date="2015" name="Nature">
        <title>Complex archaea that bridge the gap between prokaryotes and eukaryotes.</title>
        <authorList>
            <person name="Spang A."/>
            <person name="Saw J.H."/>
            <person name="Jorgensen S.L."/>
            <person name="Zaremba-Niedzwiedzka K."/>
            <person name="Martijn J."/>
            <person name="Lind A.E."/>
            <person name="van Eijk R."/>
            <person name="Schleper C."/>
            <person name="Guy L."/>
            <person name="Ettema T.J."/>
        </authorList>
    </citation>
    <scope>NUCLEOTIDE SEQUENCE</scope>
</reference>
<dbReference type="InterPro" id="IPR016155">
    <property type="entry name" value="Mopterin_synth/thiamin_S_b"/>
</dbReference>
<accession>A0A0F9F611</accession>
<protein>
    <recommendedName>
        <fullName evidence="1">Response regulatory domain-containing protein</fullName>
    </recommendedName>
</protein>
<name>A0A0F9F611_9ZZZZ</name>
<gene>
    <name evidence="2" type="ORF">LCGC14_2070200</name>
</gene>
<comment type="caution">
    <text evidence="2">The sequence shown here is derived from an EMBL/GenBank/DDBJ whole genome shotgun (WGS) entry which is preliminary data.</text>
</comment>
<organism evidence="2">
    <name type="scientific">marine sediment metagenome</name>
    <dbReference type="NCBI Taxonomy" id="412755"/>
    <lineage>
        <taxon>unclassified sequences</taxon>
        <taxon>metagenomes</taxon>
        <taxon>ecological metagenomes</taxon>
    </lineage>
</organism>
<dbReference type="EMBL" id="LAZR01024819">
    <property type="protein sequence ID" value="KKL73906.1"/>
    <property type="molecule type" value="Genomic_DNA"/>
</dbReference>
<dbReference type="InterPro" id="IPR012675">
    <property type="entry name" value="Beta-grasp_dom_sf"/>
</dbReference>
<evidence type="ECO:0000259" key="1">
    <source>
        <dbReference type="PROSITE" id="PS50110"/>
    </source>
</evidence>
<evidence type="ECO:0000313" key="2">
    <source>
        <dbReference type="EMBL" id="KKL73906.1"/>
    </source>
</evidence>
<dbReference type="Pfam" id="PF02597">
    <property type="entry name" value="ThiS"/>
    <property type="match status" value="1"/>
</dbReference>
<dbReference type="CDD" id="cd00565">
    <property type="entry name" value="Ubl_ThiS"/>
    <property type="match status" value="1"/>
</dbReference>
<dbReference type="PROSITE" id="PS50110">
    <property type="entry name" value="RESPONSE_REGULATORY"/>
    <property type="match status" value="1"/>
</dbReference>
<feature type="domain" description="Response regulatory" evidence="1">
    <location>
        <begin position="1"/>
        <end position="79"/>
    </location>
</feature>
<dbReference type="Gene3D" id="3.10.20.30">
    <property type="match status" value="1"/>
</dbReference>
<dbReference type="GO" id="GO:0000160">
    <property type="term" value="P:phosphorelay signal transduction system"/>
    <property type="evidence" value="ECO:0007669"/>
    <property type="project" value="InterPro"/>
</dbReference>
<dbReference type="AlphaFoldDB" id="A0A0F9F611"/>
<dbReference type="InterPro" id="IPR003749">
    <property type="entry name" value="ThiS/MoaD-like"/>
</dbReference>
<proteinExistence type="predicted"/>
<dbReference type="NCBIfam" id="TIGR01683">
    <property type="entry name" value="thiS"/>
    <property type="match status" value="1"/>
</dbReference>
<dbReference type="InterPro" id="IPR001789">
    <property type="entry name" value="Sig_transdc_resp-reg_receiver"/>
</dbReference>
<dbReference type="SUPFAM" id="SSF54285">
    <property type="entry name" value="MoaD/ThiS"/>
    <property type="match status" value="1"/>
</dbReference>